<organism evidence="1 2">
    <name type="scientific">Elysia crispata</name>
    <name type="common">lettuce slug</name>
    <dbReference type="NCBI Taxonomy" id="231223"/>
    <lineage>
        <taxon>Eukaryota</taxon>
        <taxon>Metazoa</taxon>
        <taxon>Spiralia</taxon>
        <taxon>Lophotrochozoa</taxon>
        <taxon>Mollusca</taxon>
        <taxon>Gastropoda</taxon>
        <taxon>Heterobranchia</taxon>
        <taxon>Euthyneura</taxon>
        <taxon>Panpulmonata</taxon>
        <taxon>Sacoglossa</taxon>
        <taxon>Placobranchoidea</taxon>
        <taxon>Plakobranchidae</taxon>
        <taxon>Elysia</taxon>
    </lineage>
</organism>
<comment type="caution">
    <text evidence="1">The sequence shown here is derived from an EMBL/GenBank/DDBJ whole genome shotgun (WGS) entry which is preliminary data.</text>
</comment>
<evidence type="ECO:0000313" key="1">
    <source>
        <dbReference type="EMBL" id="KAK3804201.1"/>
    </source>
</evidence>
<protein>
    <submittedName>
        <fullName evidence="1">Uncharacterized protein</fullName>
    </submittedName>
</protein>
<evidence type="ECO:0000313" key="2">
    <source>
        <dbReference type="Proteomes" id="UP001283361"/>
    </source>
</evidence>
<dbReference type="AlphaFoldDB" id="A0AAE1BFM9"/>
<sequence>MLPGNSDEYFDILGTGHKDWRLAFRGTARIQKSVYDAYRDGTGIPYVIEDGCKTTDWTAPCKNHYRNNDALNNWANVREVIYGLVDDGVLIKVLRFKGAGTTYMNWMSQKLLIESCWEDLPKQTTNYFGIEGHGAIRRRFFINHRYGGCPNDMGWTVAVDQASPNCAWERNDTYPYFKYMAGQTYENMNYDYARSADAIVVFINYYPGESDEYYDLFHTGKKEWRLAFRGTAKVGQPVYPAYVNGTGISYTMQPACKSVDFLAPCTSHYRNNDALNHWKNIDQVLFGIIYKGEMVKTIFFKGELTTYTNWYEPEHLLKSCWDDLRMGPHNFFSVEGDNTLNRRFFINRNYGKCPNDAGWVVVVDDPPRPCPWEITYSYPMFKFAAGPKVQNWSTGEVLEADAIVVFLKYKKL</sequence>
<dbReference type="Proteomes" id="UP001283361">
    <property type="component" value="Unassembled WGS sequence"/>
</dbReference>
<accession>A0AAE1BFM9</accession>
<keyword evidence="2" id="KW-1185">Reference proteome</keyword>
<reference evidence="1" key="1">
    <citation type="journal article" date="2023" name="G3 (Bethesda)">
        <title>A reference genome for the long-term kleptoplast-retaining sea slug Elysia crispata morphotype clarki.</title>
        <authorList>
            <person name="Eastman K.E."/>
            <person name="Pendleton A.L."/>
            <person name="Shaikh M.A."/>
            <person name="Suttiyut T."/>
            <person name="Ogas R."/>
            <person name="Tomko P."/>
            <person name="Gavelis G."/>
            <person name="Widhalm J.R."/>
            <person name="Wisecaver J.H."/>
        </authorList>
    </citation>
    <scope>NUCLEOTIDE SEQUENCE</scope>
    <source>
        <strain evidence="1">ECLA1</strain>
    </source>
</reference>
<gene>
    <name evidence="1" type="ORF">RRG08_012081</name>
</gene>
<name>A0AAE1BFM9_9GAST</name>
<proteinExistence type="predicted"/>
<dbReference type="EMBL" id="JAWDGP010000031">
    <property type="protein sequence ID" value="KAK3804201.1"/>
    <property type="molecule type" value="Genomic_DNA"/>
</dbReference>